<organism evidence="11 12">
    <name type="scientific">Kalanchoe fedtschenkoi</name>
    <name type="common">Lavender scallops</name>
    <name type="synonym">South American air plant</name>
    <dbReference type="NCBI Taxonomy" id="63787"/>
    <lineage>
        <taxon>Eukaryota</taxon>
        <taxon>Viridiplantae</taxon>
        <taxon>Streptophyta</taxon>
        <taxon>Embryophyta</taxon>
        <taxon>Tracheophyta</taxon>
        <taxon>Spermatophyta</taxon>
        <taxon>Magnoliopsida</taxon>
        <taxon>eudicotyledons</taxon>
        <taxon>Gunneridae</taxon>
        <taxon>Pentapetalae</taxon>
        <taxon>Saxifragales</taxon>
        <taxon>Crassulaceae</taxon>
        <taxon>Kalanchoe</taxon>
    </lineage>
</organism>
<dbReference type="Gramene" id="Kaladp0092s0201.1.v1.1">
    <property type="protein sequence ID" value="Kaladp0092s0201.1.v1.1"/>
    <property type="gene ID" value="Kaladp0092s0201.v1.1"/>
</dbReference>
<evidence type="ECO:0000256" key="8">
    <source>
        <dbReference type="ARBA" id="ARBA00058554"/>
    </source>
</evidence>
<dbReference type="InterPro" id="IPR044222">
    <property type="entry name" value="SIP1-1/2-like"/>
</dbReference>
<evidence type="ECO:0000256" key="7">
    <source>
        <dbReference type="ARBA" id="ARBA00024030"/>
    </source>
</evidence>
<dbReference type="FunFam" id="1.20.1080.10:FF:000043">
    <property type="entry name" value="Aquaporin SIP1-1"/>
    <property type="match status" value="1"/>
</dbReference>
<dbReference type="Gene3D" id="1.20.1080.10">
    <property type="entry name" value="Glycerol uptake facilitator protein"/>
    <property type="match status" value="1"/>
</dbReference>
<name>A0A7N0V0G2_KALFE</name>
<comment type="function">
    <text evidence="8">Water channel required to facilitate the transport of water across cell membrane.</text>
</comment>
<reference evidence="11" key="1">
    <citation type="submission" date="2021-01" db="UniProtKB">
        <authorList>
            <consortium name="EnsemblPlants"/>
        </authorList>
    </citation>
    <scope>IDENTIFICATION</scope>
</reference>
<evidence type="ECO:0000256" key="9">
    <source>
        <dbReference type="RuleBase" id="RU000477"/>
    </source>
</evidence>
<feature type="transmembrane region" description="Helical" evidence="10">
    <location>
        <begin position="166"/>
        <end position="187"/>
    </location>
</feature>
<keyword evidence="3 9" id="KW-0812">Transmembrane</keyword>
<dbReference type="GO" id="GO:0016020">
    <property type="term" value="C:membrane"/>
    <property type="evidence" value="ECO:0007669"/>
    <property type="project" value="UniProtKB-SubCell"/>
</dbReference>
<feature type="transmembrane region" description="Helical" evidence="10">
    <location>
        <begin position="12"/>
        <end position="33"/>
    </location>
</feature>
<dbReference type="Proteomes" id="UP000594263">
    <property type="component" value="Unplaced"/>
</dbReference>
<keyword evidence="4" id="KW-0677">Repeat</keyword>
<keyword evidence="2 9" id="KW-0813">Transport</keyword>
<evidence type="ECO:0000313" key="11">
    <source>
        <dbReference type="EnsemblPlants" id="Kaladp0092s0201.1.v1.1"/>
    </source>
</evidence>
<keyword evidence="6 10" id="KW-0472">Membrane</keyword>
<feature type="transmembrane region" description="Helical" evidence="10">
    <location>
        <begin position="45"/>
        <end position="63"/>
    </location>
</feature>
<dbReference type="InterPro" id="IPR023271">
    <property type="entry name" value="Aquaporin-like"/>
</dbReference>
<feature type="transmembrane region" description="Helical" evidence="10">
    <location>
        <begin position="207"/>
        <end position="229"/>
    </location>
</feature>
<dbReference type="PANTHER" id="PTHR46739:SF3">
    <property type="entry name" value="AQUAPORIN SIP1-1"/>
    <property type="match status" value="1"/>
</dbReference>
<evidence type="ECO:0000256" key="10">
    <source>
        <dbReference type="SAM" id="Phobius"/>
    </source>
</evidence>
<evidence type="ECO:0000313" key="12">
    <source>
        <dbReference type="Proteomes" id="UP000594263"/>
    </source>
</evidence>
<dbReference type="EnsemblPlants" id="Kaladp0092s0201.1.v1.1">
    <property type="protein sequence ID" value="Kaladp0092s0201.1.v1.1"/>
    <property type="gene ID" value="Kaladp0092s0201.v1.1"/>
</dbReference>
<dbReference type="GO" id="GO:0015250">
    <property type="term" value="F:water channel activity"/>
    <property type="evidence" value="ECO:0007669"/>
    <property type="project" value="InterPro"/>
</dbReference>
<keyword evidence="12" id="KW-1185">Reference proteome</keyword>
<dbReference type="OMA" id="PYMESST"/>
<evidence type="ECO:0000256" key="3">
    <source>
        <dbReference type="ARBA" id="ARBA00022692"/>
    </source>
</evidence>
<accession>A0A7N0V0G2</accession>
<feature type="transmembrane region" description="Helical" evidence="10">
    <location>
        <begin position="135"/>
        <end position="154"/>
    </location>
</feature>
<dbReference type="PRINTS" id="PR00783">
    <property type="entry name" value="MINTRINSICP"/>
</dbReference>
<protein>
    <submittedName>
        <fullName evidence="11">Uncharacterized protein</fullName>
    </submittedName>
</protein>
<evidence type="ECO:0000256" key="4">
    <source>
        <dbReference type="ARBA" id="ARBA00022737"/>
    </source>
</evidence>
<dbReference type="PANTHER" id="PTHR46739">
    <property type="entry name" value="AQUAPORIN SIP1-1"/>
    <property type="match status" value="1"/>
</dbReference>
<dbReference type="Pfam" id="PF00230">
    <property type="entry name" value="MIP"/>
    <property type="match status" value="1"/>
</dbReference>
<evidence type="ECO:0000256" key="1">
    <source>
        <dbReference type="ARBA" id="ARBA00004141"/>
    </source>
</evidence>
<sequence>MGLIKSAVADGVLTLMWVFCSSTFGILTSLVAAATGVQGLKYPSLFITTALVFLFVLVFNVIGDAMGGASFNPTGTASFYAAGLTHDSLISLSVRFPAQAAGAVFGVLAVKEFLPAKYQHMVRGPYLKVELHTGAIAEGVLTFVISFTVLFIILRGPRNKFLKIWLLAMSTVALVVAGSTFTGPAMNPANAFGWAYLNNKHNTWEQLYVYWICPFAGAILAGWVFRAIFPPPPVKEKKA</sequence>
<comment type="similarity">
    <text evidence="7">Belongs to the MIP/aquaporin (TC 1.A.8) family. SIP (TC 1.A.8.10) subfamily.</text>
</comment>
<evidence type="ECO:0000256" key="6">
    <source>
        <dbReference type="ARBA" id="ARBA00023136"/>
    </source>
</evidence>
<dbReference type="InterPro" id="IPR000425">
    <property type="entry name" value="MIP"/>
</dbReference>
<keyword evidence="5 10" id="KW-1133">Transmembrane helix</keyword>
<evidence type="ECO:0000256" key="2">
    <source>
        <dbReference type="ARBA" id="ARBA00022448"/>
    </source>
</evidence>
<evidence type="ECO:0000256" key="5">
    <source>
        <dbReference type="ARBA" id="ARBA00022989"/>
    </source>
</evidence>
<dbReference type="AlphaFoldDB" id="A0A7N0V0G2"/>
<proteinExistence type="inferred from homology"/>
<comment type="subcellular location">
    <subcellularLocation>
        <location evidence="1">Membrane</location>
        <topology evidence="1">Multi-pass membrane protein</topology>
    </subcellularLocation>
</comment>
<dbReference type="GO" id="GO:0005783">
    <property type="term" value="C:endoplasmic reticulum"/>
    <property type="evidence" value="ECO:0007669"/>
    <property type="project" value="UniProtKB-ARBA"/>
</dbReference>
<dbReference type="SUPFAM" id="SSF81338">
    <property type="entry name" value="Aquaporin-like"/>
    <property type="match status" value="1"/>
</dbReference>